<evidence type="ECO:0000313" key="4">
    <source>
        <dbReference type="Proteomes" id="UP000321393"/>
    </source>
</evidence>
<dbReference type="EMBL" id="SSTE01018412">
    <property type="protein sequence ID" value="KAA0039526.1"/>
    <property type="molecule type" value="Genomic_DNA"/>
</dbReference>
<evidence type="ECO:0000313" key="2">
    <source>
        <dbReference type="EMBL" id="KAA0039526.1"/>
    </source>
</evidence>
<evidence type="ECO:0000313" key="5">
    <source>
        <dbReference type="Proteomes" id="UP000321947"/>
    </source>
</evidence>
<dbReference type="Proteomes" id="UP000321947">
    <property type="component" value="Unassembled WGS sequence"/>
</dbReference>
<gene>
    <name evidence="3" type="ORF">E5676_scaffold892G00580</name>
    <name evidence="2" type="ORF">E6C27_scaffold64G003490</name>
</gene>
<name>A0A5A7TBX5_CUCMM</name>
<evidence type="ECO:0000256" key="1">
    <source>
        <dbReference type="SAM" id="MobiDB-lite"/>
    </source>
</evidence>
<protein>
    <submittedName>
        <fullName evidence="2">Transport protein sec23</fullName>
    </submittedName>
</protein>
<dbReference type="AlphaFoldDB" id="A0A5A7TBX5"/>
<evidence type="ECO:0000313" key="3">
    <source>
        <dbReference type="EMBL" id="TYK15279.1"/>
    </source>
</evidence>
<dbReference type="Proteomes" id="UP000321393">
    <property type="component" value="Unassembled WGS sequence"/>
</dbReference>
<accession>A0A5A7TBX5</accession>
<comment type="caution">
    <text evidence="2">The sequence shown here is derived from an EMBL/GenBank/DDBJ whole genome shotgun (WGS) entry which is preliminary data.</text>
</comment>
<feature type="region of interest" description="Disordered" evidence="1">
    <location>
        <begin position="7"/>
        <end position="36"/>
    </location>
</feature>
<proteinExistence type="predicted"/>
<feature type="compositionally biased region" description="Polar residues" evidence="1">
    <location>
        <begin position="18"/>
        <end position="30"/>
    </location>
</feature>
<dbReference type="EMBL" id="SSTD01008704">
    <property type="protein sequence ID" value="TYK15279.1"/>
    <property type="molecule type" value="Genomic_DNA"/>
</dbReference>
<sequence>MEKLLQRIQTPPIYPMGQPSTSSVQPSGQKQPHAPPSVNLIAHPIRFYTPSPIQPSHPSSHLPPHVPPITARQQPAKLSNLLGIEAGKSSAPFGYGQPYICGLKVNQTYRRAVFEVGASLAQSKSTDQPMYSKNPVISLPNVPLNYITNSATFSAQSLTHDNEKNNGKPILVCEHCKKQWHTKDQCWKLHSCPPRGNNRSFNEQQNLGHIDVRETTSTSQPTGPTASQTGSPTLSVIAQSAMFQFLGLISVDGKNP</sequence>
<reference evidence="4 5" key="1">
    <citation type="submission" date="2019-08" db="EMBL/GenBank/DDBJ databases">
        <title>Draft genome sequences of two oriental melons (Cucumis melo L. var makuwa).</title>
        <authorList>
            <person name="Kwon S.-Y."/>
        </authorList>
    </citation>
    <scope>NUCLEOTIDE SEQUENCE [LARGE SCALE GENOMIC DNA]</scope>
    <source>
        <strain evidence="5">cv. Chang Bougi</strain>
        <strain evidence="4">cv. SW 3</strain>
        <tissue evidence="2">Leaf</tissue>
    </source>
</reference>
<organism evidence="2 4">
    <name type="scientific">Cucumis melo var. makuwa</name>
    <name type="common">Oriental melon</name>
    <dbReference type="NCBI Taxonomy" id="1194695"/>
    <lineage>
        <taxon>Eukaryota</taxon>
        <taxon>Viridiplantae</taxon>
        <taxon>Streptophyta</taxon>
        <taxon>Embryophyta</taxon>
        <taxon>Tracheophyta</taxon>
        <taxon>Spermatophyta</taxon>
        <taxon>Magnoliopsida</taxon>
        <taxon>eudicotyledons</taxon>
        <taxon>Gunneridae</taxon>
        <taxon>Pentapetalae</taxon>
        <taxon>rosids</taxon>
        <taxon>fabids</taxon>
        <taxon>Cucurbitales</taxon>
        <taxon>Cucurbitaceae</taxon>
        <taxon>Benincaseae</taxon>
        <taxon>Cucumis</taxon>
    </lineage>
</organism>